<feature type="chain" id="PRO_5008601294" description="Secreted protein" evidence="1">
    <location>
        <begin position="19"/>
        <end position="79"/>
    </location>
</feature>
<dbReference type="EMBL" id="LTAN01000007">
    <property type="protein sequence ID" value="OBR06572.1"/>
    <property type="molecule type" value="Genomic_DNA"/>
</dbReference>
<dbReference type="RefSeq" id="XP_018155090.1">
    <property type="nucleotide sequence ID" value="XM_018305666.1"/>
</dbReference>
<evidence type="ECO:0008006" key="4">
    <source>
        <dbReference type="Google" id="ProtNLM"/>
    </source>
</evidence>
<dbReference type="KEGG" id="chig:CH63R_10692"/>
<accession>A0A1B7Y3J2</accession>
<organism evidence="2 3">
    <name type="scientific">Colletotrichum higginsianum (strain IMI 349063)</name>
    <name type="common">Crucifer anthracnose fungus</name>
    <dbReference type="NCBI Taxonomy" id="759273"/>
    <lineage>
        <taxon>Eukaryota</taxon>
        <taxon>Fungi</taxon>
        <taxon>Dikarya</taxon>
        <taxon>Ascomycota</taxon>
        <taxon>Pezizomycotina</taxon>
        <taxon>Sordariomycetes</taxon>
        <taxon>Hypocreomycetidae</taxon>
        <taxon>Glomerellales</taxon>
        <taxon>Glomerellaceae</taxon>
        <taxon>Colletotrichum</taxon>
        <taxon>Colletotrichum destructivum species complex</taxon>
    </lineage>
</organism>
<dbReference type="Proteomes" id="UP000092177">
    <property type="component" value="Unassembled WGS sequence"/>
</dbReference>
<proteinExistence type="predicted"/>
<reference evidence="3" key="1">
    <citation type="journal article" date="2017" name="BMC Genomics">
        <title>Gapless genome assembly of Colletotrichum higginsianum reveals chromosome structure and association of transposable elements with secondary metabolite gene clusters.</title>
        <authorList>
            <person name="Dallery J.-F."/>
            <person name="Lapalu N."/>
            <person name="Zampounis A."/>
            <person name="Pigne S."/>
            <person name="Luyten I."/>
            <person name="Amselem J."/>
            <person name="Wittenberg A.H.J."/>
            <person name="Zhou S."/>
            <person name="de Queiroz M.V."/>
            <person name="Robin G.P."/>
            <person name="Auger A."/>
            <person name="Hainaut M."/>
            <person name="Henrissat B."/>
            <person name="Kim K.-T."/>
            <person name="Lee Y.-H."/>
            <person name="Lespinet O."/>
            <person name="Schwartz D.C."/>
            <person name="Thon M.R."/>
            <person name="O'Connell R.J."/>
        </authorList>
    </citation>
    <scope>NUCLEOTIDE SEQUENCE [LARGE SCALE GENOMIC DNA]</scope>
    <source>
        <strain evidence="3">IMI 349063</strain>
    </source>
</reference>
<evidence type="ECO:0000256" key="1">
    <source>
        <dbReference type="SAM" id="SignalP"/>
    </source>
</evidence>
<comment type="caution">
    <text evidence="2">The sequence shown here is derived from an EMBL/GenBank/DDBJ whole genome shotgun (WGS) entry which is preliminary data.</text>
</comment>
<keyword evidence="3" id="KW-1185">Reference proteome</keyword>
<dbReference type="VEuPathDB" id="FungiDB:CH63R_10692"/>
<sequence>MRVGTVCMSCVASTFVRCCPVLGDLVGPTSSESRRAGPVGACLIWSSYPRIRAFRPVGKLTEIGDLFSHQFACGASSNH</sequence>
<dbReference type="AlphaFoldDB" id="A0A1B7Y3J2"/>
<dbReference type="GeneID" id="28869773"/>
<protein>
    <recommendedName>
        <fullName evidence="4">Secreted protein</fullName>
    </recommendedName>
</protein>
<evidence type="ECO:0000313" key="2">
    <source>
        <dbReference type="EMBL" id="OBR06572.1"/>
    </source>
</evidence>
<feature type="signal peptide" evidence="1">
    <location>
        <begin position="1"/>
        <end position="18"/>
    </location>
</feature>
<evidence type="ECO:0000313" key="3">
    <source>
        <dbReference type="Proteomes" id="UP000092177"/>
    </source>
</evidence>
<gene>
    <name evidence="2" type="ORF">CH63R_10692</name>
</gene>
<keyword evidence="1" id="KW-0732">Signal</keyword>
<name>A0A1B7Y3J2_COLHI</name>